<accession>A0A9W6C871</accession>
<evidence type="ECO:0000256" key="2">
    <source>
        <dbReference type="ARBA" id="ARBA00022692"/>
    </source>
</evidence>
<reference evidence="6 7" key="1">
    <citation type="journal article" date="2023" name="Int. J. Syst. Evol. Microbiol.">
        <title>Sellimonas catena sp. nov., isolated from human faeces.</title>
        <authorList>
            <person name="Hisatomi A."/>
            <person name="Ohkuma M."/>
            <person name="Sakamoto M."/>
        </authorList>
    </citation>
    <scope>NUCLEOTIDE SEQUENCE [LARGE SCALE GENOMIC DNA]</scope>
    <source>
        <strain evidence="6 7">12EGH17</strain>
    </source>
</reference>
<gene>
    <name evidence="6" type="ORF">Selli1_16760</name>
</gene>
<feature type="transmembrane region" description="Helical" evidence="5">
    <location>
        <begin position="228"/>
        <end position="250"/>
    </location>
</feature>
<comment type="subcellular location">
    <subcellularLocation>
        <location evidence="1">Cell membrane</location>
        <topology evidence="1">Multi-pass membrane protein</topology>
    </subcellularLocation>
</comment>
<dbReference type="EMBL" id="BSBO01000015">
    <property type="protein sequence ID" value="GLG04502.1"/>
    <property type="molecule type" value="Genomic_DNA"/>
</dbReference>
<dbReference type="GO" id="GO:0005524">
    <property type="term" value="F:ATP binding"/>
    <property type="evidence" value="ECO:0007669"/>
    <property type="project" value="InterPro"/>
</dbReference>
<dbReference type="Proteomes" id="UP001145145">
    <property type="component" value="Unassembled WGS sequence"/>
</dbReference>
<name>A0A9W6C871_9FIRM</name>
<evidence type="ECO:0000256" key="1">
    <source>
        <dbReference type="ARBA" id="ARBA00004651"/>
    </source>
</evidence>
<comment type="caution">
    <text evidence="6">The sequence shown here is derived from an EMBL/GenBank/DDBJ whole genome shotgun (WGS) entry which is preliminary data.</text>
</comment>
<dbReference type="SUPFAM" id="SSF52540">
    <property type="entry name" value="P-loop containing nucleoside triphosphate hydrolases"/>
    <property type="match status" value="1"/>
</dbReference>
<keyword evidence="3 5" id="KW-1133">Transmembrane helix</keyword>
<sequence>MRHFVNKFSILFLVFTILEQLIAAASTYAMIALSSEILKGEGMIWFWIFVLSLVLVFVPRIFSQKYMVKAEYATFQRYLSLYESNLYNQPSLKTSHAFGGEGQSYFQNQTWQTIEKTYEFFGDLMATVLNVVFNVLVIGWSLSPWFFAAYLCAAAVIAAGILTARGKIVRKSAGAQEAQSAVQNRLFDGWDTLLIGNRYNWSRWKEVFGRTVTKAEKTETQYCFSNNVLSLLIMVGSIFPVILVVLWTLADSAGNVGRMTSVIVTLPRQVSNIQYLSVIVEYVTELVGIREKVRNIDHAASAVEKENQYHGTIRWENLWFSSGDVELRFENAENFLEFLKDCAEEERYGRILITGTNGSGKTTVLMRIKEYFGDRAYLFPNHTRLFFEDSNEKEYSTEQRLRTNVEEVLDRMKDPSVRLFLFDEWNANLDEENQKEISEYIDRLAKRGLILEVRNKEV</sequence>
<feature type="transmembrane region" description="Helical" evidence="5">
    <location>
        <begin position="44"/>
        <end position="62"/>
    </location>
</feature>
<dbReference type="InterPro" id="IPR036640">
    <property type="entry name" value="ABC1_TM_sf"/>
</dbReference>
<dbReference type="CDD" id="cd00267">
    <property type="entry name" value="ABC_ATPase"/>
    <property type="match status" value="1"/>
</dbReference>
<dbReference type="Gene3D" id="3.40.50.300">
    <property type="entry name" value="P-loop containing nucleotide triphosphate hydrolases"/>
    <property type="match status" value="1"/>
</dbReference>
<dbReference type="InterPro" id="IPR027417">
    <property type="entry name" value="P-loop_NTPase"/>
</dbReference>
<evidence type="ECO:0000313" key="7">
    <source>
        <dbReference type="Proteomes" id="UP001145145"/>
    </source>
</evidence>
<evidence type="ECO:0000256" key="5">
    <source>
        <dbReference type="SAM" id="Phobius"/>
    </source>
</evidence>
<evidence type="ECO:0000256" key="4">
    <source>
        <dbReference type="ARBA" id="ARBA00023136"/>
    </source>
</evidence>
<keyword evidence="2 5" id="KW-0812">Transmembrane</keyword>
<keyword evidence="7" id="KW-1185">Reference proteome</keyword>
<dbReference type="GO" id="GO:0005886">
    <property type="term" value="C:plasma membrane"/>
    <property type="evidence" value="ECO:0007669"/>
    <property type="project" value="UniProtKB-SubCell"/>
</dbReference>
<dbReference type="RefSeq" id="WP_281872728.1">
    <property type="nucleotide sequence ID" value="NZ_BSBO01000015.1"/>
</dbReference>
<dbReference type="Gene3D" id="1.20.1560.10">
    <property type="entry name" value="ABC transporter type 1, transmembrane domain"/>
    <property type="match status" value="1"/>
</dbReference>
<evidence type="ECO:0000256" key="3">
    <source>
        <dbReference type="ARBA" id="ARBA00022989"/>
    </source>
</evidence>
<organism evidence="6 7">
    <name type="scientific">Sellimonas catena</name>
    <dbReference type="NCBI Taxonomy" id="2994035"/>
    <lineage>
        <taxon>Bacteria</taxon>
        <taxon>Bacillati</taxon>
        <taxon>Bacillota</taxon>
        <taxon>Clostridia</taxon>
        <taxon>Lachnospirales</taxon>
        <taxon>Lachnospiraceae</taxon>
        <taxon>Sellimonas</taxon>
    </lineage>
</organism>
<dbReference type="SUPFAM" id="SSF90123">
    <property type="entry name" value="ABC transporter transmembrane region"/>
    <property type="match status" value="1"/>
</dbReference>
<keyword evidence="4 5" id="KW-0472">Membrane</keyword>
<protein>
    <submittedName>
        <fullName evidence="6">Uncharacterized protein</fullName>
    </submittedName>
</protein>
<evidence type="ECO:0000313" key="6">
    <source>
        <dbReference type="EMBL" id="GLG04502.1"/>
    </source>
</evidence>
<feature type="transmembrane region" description="Helical" evidence="5">
    <location>
        <begin position="145"/>
        <end position="164"/>
    </location>
</feature>
<feature type="transmembrane region" description="Helical" evidence="5">
    <location>
        <begin position="120"/>
        <end position="139"/>
    </location>
</feature>
<proteinExistence type="predicted"/>
<dbReference type="AlphaFoldDB" id="A0A9W6C871"/>